<evidence type="ECO:0000256" key="1">
    <source>
        <dbReference type="SAM" id="SignalP"/>
    </source>
</evidence>
<dbReference type="EMBL" id="CP003620">
    <property type="protein sequence ID" value="AFZ15248.1"/>
    <property type="molecule type" value="Genomic_DNA"/>
</dbReference>
<sequence length="117" mass="12433">MSIRNANQLKVLLGIITLTSVAALTPTAYAQVPARANDNILNRANLNTNTIKLDQQNLKLSPSVEQIPGLSKKADSDGNGICNGSCRPKAGRGAELLTNPALESNTKLIQSIRGINR</sequence>
<organism evidence="2 3">
    <name type="scientific">Crinalium epipsammum PCC 9333</name>
    <dbReference type="NCBI Taxonomy" id="1173022"/>
    <lineage>
        <taxon>Bacteria</taxon>
        <taxon>Bacillati</taxon>
        <taxon>Cyanobacteriota</taxon>
        <taxon>Cyanophyceae</taxon>
        <taxon>Gomontiellales</taxon>
        <taxon>Gomontiellaceae</taxon>
        <taxon>Crinalium</taxon>
    </lineage>
</organism>
<keyword evidence="3" id="KW-1185">Reference proteome</keyword>
<dbReference type="STRING" id="1173022.Cri9333_4466"/>
<feature type="signal peptide" evidence="1">
    <location>
        <begin position="1"/>
        <end position="30"/>
    </location>
</feature>
<evidence type="ECO:0000313" key="2">
    <source>
        <dbReference type="EMBL" id="AFZ15248.1"/>
    </source>
</evidence>
<evidence type="ECO:0000313" key="3">
    <source>
        <dbReference type="Proteomes" id="UP000010472"/>
    </source>
</evidence>
<feature type="chain" id="PRO_5003937322" description="Filamentous hemagglutinin outer membrane protein" evidence="1">
    <location>
        <begin position="31"/>
        <end position="117"/>
    </location>
</feature>
<proteinExistence type="predicted"/>
<protein>
    <recommendedName>
        <fullName evidence="4">Filamentous hemagglutinin outer membrane protein</fullName>
    </recommendedName>
</protein>
<dbReference type="eggNOG" id="ENOG502ZTAJ">
    <property type="taxonomic scope" value="Bacteria"/>
</dbReference>
<dbReference type="AlphaFoldDB" id="K9W4G3"/>
<dbReference type="RefSeq" id="WP_015205339.1">
    <property type="nucleotide sequence ID" value="NC_019753.1"/>
</dbReference>
<dbReference type="KEGG" id="cep:Cri9333_4466"/>
<reference evidence="2 3" key="1">
    <citation type="submission" date="2012-06" db="EMBL/GenBank/DDBJ databases">
        <title>Finished chromosome of genome of Crinalium epipsammum PCC 9333.</title>
        <authorList>
            <consortium name="US DOE Joint Genome Institute"/>
            <person name="Gugger M."/>
            <person name="Coursin T."/>
            <person name="Rippka R."/>
            <person name="Tandeau De Marsac N."/>
            <person name="Huntemann M."/>
            <person name="Wei C.-L."/>
            <person name="Han J."/>
            <person name="Detter J.C."/>
            <person name="Han C."/>
            <person name="Tapia R."/>
            <person name="Davenport K."/>
            <person name="Daligault H."/>
            <person name="Erkkila T."/>
            <person name="Gu W."/>
            <person name="Munk A.C.C."/>
            <person name="Teshima H."/>
            <person name="Xu Y."/>
            <person name="Chain P."/>
            <person name="Chen A."/>
            <person name="Krypides N."/>
            <person name="Mavromatis K."/>
            <person name="Markowitz V."/>
            <person name="Szeto E."/>
            <person name="Ivanova N."/>
            <person name="Mikhailova N."/>
            <person name="Ovchinnikova G."/>
            <person name="Pagani I."/>
            <person name="Pati A."/>
            <person name="Goodwin L."/>
            <person name="Peters L."/>
            <person name="Pitluck S."/>
            <person name="Woyke T."/>
            <person name="Kerfeld C."/>
        </authorList>
    </citation>
    <scope>NUCLEOTIDE SEQUENCE [LARGE SCALE GENOMIC DNA]</scope>
    <source>
        <strain evidence="2 3">PCC 9333</strain>
    </source>
</reference>
<gene>
    <name evidence="2" type="ORF">Cri9333_4466</name>
</gene>
<keyword evidence="1" id="KW-0732">Signal</keyword>
<evidence type="ECO:0008006" key="4">
    <source>
        <dbReference type="Google" id="ProtNLM"/>
    </source>
</evidence>
<dbReference type="HOGENOM" id="CLU_2080867_0_0_3"/>
<accession>K9W4G3</accession>
<name>K9W4G3_9CYAN</name>
<dbReference type="Proteomes" id="UP000010472">
    <property type="component" value="Chromosome"/>
</dbReference>